<evidence type="ECO:0000259" key="1">
    <source>
        <dbReference type="PROSITE" id="PS50076"/>
    </source>
</evidence>
<dbReference type="PROSITE" id="PS50076">
    <property type="entry name" value="DNAJ_2"/>
    <property type="match status" value="1"/>
</dbReference>
<reference evidence="2" key="1">
    <citation type="submission" date="2021-01" db="EMBL/GenBank/DDBJ databases">
        <authorList>
            <person name="Corre E."/>
            <person name="Pelletier E."/>
            <person name="Niang G."/>
            <person name="Scheremetjew M."/>
            <person name="Finn R."/>
            <person name="Kale V."/>
            <person name="Holt S."/>
            <person name="Cochrane G."/>
            <person name="Meng A."/>
            <person name="Brown T."/>
            <person name="Cohen L."/>
        </authorList>
    </citation>
    <scope>NUCLEOTIDE SEQUENCE</scope>
    <source>
        <strain evidence="2">CCMP125</strain>
    </source>
</reference>
<sequence>MPSSGLNLSSVNEAFGEKADLYTDVLAIRPNASTDQIQQAYFTRRDELFHVLAQMDQRGVDANSQKRYHVERQMDGVVMALRVLGDPDARMRYDSIRDDRLGDGT</sequence>
<dbReference type="AlphaFoldDB" id="A0A7S2Y7N0"/>
<name>A0A7S2Y7N0_9STRA</name>
<feature type="domain" description="J" evidence="1">
    <location>
        <begin position="21"/>
        <end position="97"/>
    </location>
</feature>
<organism evidence="2">
    <name type="scientific">Entomoneis paludosa</name>
    <dbReference type="NCBI Taxonomy" id="265537"/>
    <lineage>
        <taxon>Eukaryota</taxon>
        <taxon>Sar</taxon>
        <taxon>Stramenopiles</taxon>
        <taxon>Ochrophyta</taxon>
        <taxon>Bacillariophyta</taxon>
        <taxon>Bacillariophyceae</taxon>
        <taxon>Bacillariophycidae</taxon>
        <taxon>Entomoneidaceae</taxon>
        <taxon>Entomoneis</taxon>
    </lineage>
</organism>
<dbReference type="InterPro" id="IPR036869">
    <property type="entry name" value="J_dom_sf"/>
</dbReference>
<dbReference type="SUPFAM" id="SSF46565">
    <property type="entry name" value="Chaperone J-domain"/>
    <property type="match status" value="1"/>
</dbReference>
<protein>
    <recommendedName>
        <fullName evidence="1">J domain-containing protein</fullName>
    </recommendedName>
</protein>
<proteinExistence type="predicted"/>
<dbReference type="InterPro" id="IPR001623">
    <property type="entry name" value="DnaJ_domain"/>
</dbReference>
<dbReference type="Gene3D" id="1.10.287.110">
    <property type="entry name" value="DnaJ domain"/>
    <property type="match status" value="1"/>
</dbReference>
<evidence type="ECO:0000313" key="2">
    <source>
        <dbReference type="EMBL" id="CAD9957837.1"/>
    </source>
</evidence>
<dbReference type="EMBL" id="HBHT01012620">
    <property type="protein sequence ID" value="CAD9957837.1"/>
    <property type="molecule type" value="Transcribed_RNA"/>
</dbReference>
<gene>
    <name evidence="2" type="ORF">APAL1065_LOCUS8452</name>
</gene>
<accession>A0A7S2Y7N0</accession>